<dbReference type="Pfam" id="PF00187">
    <property type="entry name" value="Chitin_bind_1"/>
    <property type="match status" value="1"/>
</dbReference>
<evidence type="ECO:0000256" key="13">
    <source>
        <dbReference type="RuleBase" id="RU000489"/>
    </source>
</evidence>
<dbReference type="InterPro" id="IPR001223">
    <property type="entry name" value="Glyco_hydro18_cat"/>
</dbReference>
<dbReference type="InterPro" id="IPR001002">
    <property type="entry name" value="Chitin-bd_1"/>
</dbReference>
<proteinExistence type="inferred from homology"/>
<dbReference type="GO" id="GO:0006032">
    <property type="term" value="P:chitin catabolic process"/>
    <property type="evidence" value="ECO:0007669"/>
    <property type="project" value="UniProtKB-KW"/>
</dbReference>
<reference evidence="17" key="1">
    <citation type="journal article" date="2021" name="Nat. Commun.">
        <title>Genetic determinants of endophytism in the Arabidopsis root mycobiome.</title>
        <authorList>
            <person name="Mesny F."/>
            <person name="Miyauchi S."/>
            <person name="Thiergart T."/>
            <person name="Pickel B."/>
            <person name="Atanasova L."/>
            <person name="Karlsson M."/>
            <person name="Huettel B."/>
            <person name="Barry K.W."/>
            <person name="Haridas S."/>
            <person name="Chen C."/>
            <person name="Bauer D."/>
            <person name="Andreopoulos W."/>
            <person name="Pangilinan J."/>
            <person name="LaButti K."/>
            <person name="Riley R."/>
            <person name="Lipzen A."/>
            <person name="Clum A."/>
            <person name="Drula E."/>
            <person name="Henrissat B."/>
            <person name="Kohler A."/>
            <person name="Grigoriev I.V."/>
            <person name="Martin F.M."/>
            <person name="Hacquard S."/>
        </authorList>
    </citation>
    <scope>NUCLEOTIDE SEQUENCE</scope>
    <source>
        <strain evidence="17">FSSC 5 MPI-SDFR-AT-0091</strain>
    </source>
</reference>
<keyword evidence="6 12" id="KW-0147">Chitin-binding</keyword>
<dbReference type="EMBL" id="JAGTJS010000004">
    <property type="protein sequence ID" value="KAH7271681.1"/>
    <property type="molecule type" value="Genomic_DNA"/>
</dbReference>
<keyword evidence="7 13" id="KW-0378">Hydrolase</keyword>
<dbReference type="SUPFAM" id="SSF57016">
    <property type="entry name" value="Plant lectins/antimicrobial peptides"/>
    <property type="match status" value="1"/>
</dbReference>
<dbReference type="GO" id="GO:0000272">
    <property type="term" value="P:polysaccharide catabolic process"/>
    <property type="evidence" value="ECO:0007669"/>
    <property type="project" value="UniProtKB-KW"/>
</dbReference>
<dbReference type="SMART" id="SM00636">
    <property type="entry name" value="Glyco_18"/>
    <property type="match status" value="1"/>
</dbReference>
<dbReference type="InterPro" id="IPR050314">
    <property type="entry name" value="Glycosyl_Hydrlase_18"/>
</dbReference>
<dbReference type="PROSITE" id="PS01095">
    <property type="entry name" value="GH18_1"/>
    <property type="match status" value="1"/>
</dbReference>
<evidence type="ECO:0000259" key="15">
    <source>
        <dbReference type="PROSITE" id="PS50941"/>
    </source>
</evidence>
<dbReference type="PROSITE" id="PS51910">
    <property type="entry name" value="GH18_2"/>
    <property type="match status" value="1"/>
</dbReference>
<dbReference type="GO" id="GO:0008061">
    <property type="term" value="F:chitin binding"/>
    <property type="evidence" value="ECO:0007669"/>
    <property type="project" value="UniProtKB-UniRule"/>
</dbReference>
<dbReference type="InterPro" id="IPR036861">
    <property type="entry name" value="Endochitinase-like_sf"/>
</dbReference>
<comment type="caution">
    <text evidence="17">The sequence shown here is derived from an EMBL/GenBank/DDBJ whole genome shotgun (WGS) entry which is preliminary data.</text>
</comment>
<dbReference type="InterPro" id="IPR011583">
    <property type="entry name" value="Chitinase_II/V-like_cat"/>
</dbReference>
<feature type="disulfide bond" evidence="12">
    <location>
        <begin position="91"/>
        <end position="105"/>
    </location>
</feature>
<feature type="domain" description="GH18" evidence="16">
    <location>
        <begin position="122"/>
        <end position="478"/>
    </location>
</feature>
<feature type="signal peptide" evidence="14">
    <location>
        <begin position="1"/>
        <end position="23"/>
    </location>
</feature>
<dbReference type="InterPro" id="IPR018371">
    <property type="entry name" value="Chitin-binding_1_CS"/>
</dbReference>
<dbReference type="InterPro" id="IPR001579">
    <property type="entry name" value="Glyco_hydro_18_chit_AS"/>
</dbReference>
<evidence type="ECO:0000256" key="3">
    <source>
        <dbReference type="ARBA" id="ARBA00008682"/>
    </source>
</evidence>
<feature type="chain" id="PRO_5040358491" description="chitinase" evidence="14">
    <location>
        <begin position="24"/>
        <end position="502"/>
    </location>
</feature>
<gene>
    <name evidence="17" type="ORF">B0J15DRAFT_576803</name>
</gene>
<evidence type="ECO:0000256" key="8">
    <source>
        <dbReference type="ARBA" id="ARBA00023024"/>
    </source>
</evidence>
<dbReference type="PANTHER" id="PTHR11177">
    <property type="entry name" value="CHITINASE"/>
    <property type="match status" value="1"/>
</dbReference>
<dbReference type="InterPro" id="IPR029070">
    <property type="entry name" value="Chitinase_insertion_sf"/>
</dbReference>
<dbReference type="CDD" id="cd00035">
    <property type="entry name" value="ChtBD1"/>
    <property type="match status" value="1"/>
</dbReference>
<dbReference type="AlphaFoldDB" id="A0A9P9L019"/>
<dbReference type="SUPFAM" id="SSF54556">
    <property type="entry name" value="Chitinase insertion domain"/>
    <property type="match status" value="1"/>
</dbReference>
<evidence type="ECO:0000256" key="7">
    <source>
        <dbReference type="ARBA" id="ARBA00022801"/>
    </source>
</evidence>
<feature type="disulfide bond" evidence="12">
    <location>
        <begin position="86"/>
        <end position="98"/>
    </location>
</feature>
<organism evidence="17 18">
    <name type="scientific">Fusarium solani</name>
    <name type="common">Filamentous fungus</name>
    <dbReference type="NCBI Taxonomy" id="169388"/>
    <lineage>
        <taxon>Eukaryota</taxon>
        <taxon>Fungi</taxon>
        <taxon>Dikarya</taxon>
        <taxon>Ascomycota</taxon>
        <taxon>Pezizomycotina</taxon>
        <taxon>Sordariomycetes</taxon>
        <taxon>Hypocreomycetidae</taxon>
        <taxon>Hypocreales</taxon>
        <taxon>Nectriaceae</taxon>
        <taxon>Fusarium</taxon>
        <taxon>Fusarium solani species complex</taxon>
    </lineage>
</organism>
<dbReference type="PROSITE" id="PS00026">
    <property type="entry name" value="CHIT_BIND_I_1"/>
    <property type="match status" value="1"/>
</dbReference>
<protein>
    <recommendedName>
        <fullName evidence="4">chitinase</fullName>
        <ecNumber evidence="4">3.2.1.14</ecNumber>
    </recommendedName>
</protein>
<evidence type="ECO:0000256" key="1">
    <source>
        <dbReference type="ARBA" id="ARBA00000822"/>
    </source>
</evidence>
<evidence type="ECO:0000313" key="17">
    <source>
        <dbReference type="EMBL" id="KAH7271681.1"/>
    </source>
</evidence>
<dbReference type="Gene3D" id="3.10.50.10">
    <property type="match status" value="1"/>
</dbReference>
<keyword evidence="11" id="KW-0624">Polysaccharide degradation</keyword>
<dbReference type="SUPFAM" id="SSF51445">
    <property type="entry name" value="(Trans)glycosidases"/>
    <property type="match status" value="1"/>
</dbReference>
<feature type="domain" description="Chitin-binding type-1" evidence="15">
    <location>
        <begin position="69"/>
        <end position="121"/>
    </location>
</feature>
<comment type="caution">
    <text evidence="12">Lacks conserved residue(s) required for the propagation of feature annotation.</text>
</comment>
<comment type="similarity">
    <text evidence="3">Belongs to the glycosyl hydrolase 18 family. Chitinase class V subfamily.</text>
</comment>
<evidence type="ECO:0000313" key="18">
    <source>
        <dbReference type="Proteomes" id="UP000736672"/>
    </source>
</evidence>
<keyword evidence="8" id="KW-0146">Chitin degradation</keyword>
<evidence type="ECO:0000259" key="16">
    <source>
        <dbReference type="PROSITE" id="PS51910"/>
    </source>
</evidence>
<evidence type="ECO:0000256" key="9">
    <source>
        <dbReference type="ARBA" id="ARBA00023277"/>
    </source>
</evidence>
<keyword evidence="18" id="KW-1185">Reference proteome</keyword>
<evidence type="ECO:0000256" key="2">
    <source>
        <dbReference type="ARBA" id="ARBA00004613"/>
    </source>
</evidence>
<keyword evidence="10 13" id="KW-0326">Glycosidase</keyword>
<dbReference type="Gene3D" id="3.20.20.80">
    <property type="entry name" value="Glycosidases"/>
    <property type="match status" value="1"/>
</dbReference>
<dbReference type="OrthoDB" id="73875at2759"/>
<dbReference type="Proteomes" id="UP000736672">
    <property type="component" value="Unassembled WGS sequence"/>
</dbReference>
<evidence type="ECO:0000256" key="11">
    <source>
        <dbReference type="ARBA" id="ARBA00023326"/>
    </source>
</evidence>
<dbReference type="PROSITE" id="PS50941">
    <property type="entry name" value="CHIT_BIND_I_2"/>
    <property type="match status" value="1"/>
</dbReference>
<dbReference type="PANTHER" id="PTHR11177:SF333">
    <property type="entry name" value="CHITINASE"/>
    <property type="match status" value="1"/>
</dbReference>
<dbReference type="InterPro" id="IPR017853">
    <property type="entry name" value="GH"/>
</dbReference>
<keyword evidence="12" id="KW-1015">Disulfide bond</keyword>
<dbReference type="Gene3D" id="3.30.60.10">
    <property type="entry name" value="Endochitinase-like"/>
    <property type="match status" value="1"/>
</dbReference>
<name>A0A9P9L019_FUSSL</name>
<comment type="catalytic activity">
    <reaction evidence="1">
        <text>Random endo-hydrolysis of N-acetyl-beta-D-glucosaminide (1-&gt;4)-beta-linkages in chitin and chitodextrins.</text>
        <dbReference type="EC" id="3.2.1.14"/>
    </reaction>
</comment>
<evidence type="ECO:0000256" key="12">
    <source>
        <dbReference type="PROSITE-ProRule" id="PRU00261"/>
    </source>
</evidence>
<accession>A0A9P9L019</accession>
<evidence type="ECO:0000256" key="5">
    <source>
        <dbReference type="ARBA" id="ARBA00022525"/>
    </source>
</evidence>
<comment type="subcellular location">
    <subcellularLocation>
        <location evidence="2">Secreted</location>
    </subcellularLocation>
</comment>
<evidence type="ECO:0000256" key="10">
    <source>
        <dbReference type="ARBA" id="ARBA00023295"/>
    </source>
</evidence>
<keyword evidence="5" id="KW-0964">Secreted</keyword>
<keyword evidence="14" id="KW-0732">Signal</keyword>
<evidence type="ECO:0000256" key="6">
    <source>
        <dbReference type="ARBA" id="ARBA00022669"/>
    </source>
</evidence>
<sequence length="502" mass="56119">MRTAWMTQAVVGALLSFSSLSFADEEKTCTKKTKCDSGCCGPLNSTGIGICGTGPDYCGEKCTSSCDYKSECDPGWGIKWSNNSGCPLNVCCSEFGFCGTIDSYCKGKKVTSPECSGRSSEKRTIGYYEGWNLERPCGRMEPEKIPLGWYTHINFAFALINPKTYFIQAMDPNTAKLYDRVTDLKDKDPNLEVWIAIGGWAMNDPGPYRKVFSELAKSEKAQDAFFLSLLSFLENHNFDGVDIDWEYPVAEDRGGTEEDFDNFVKLLRRLRRALNNSGRKYGLTITLPASYWYLKGFNIVELEPYVDWYNIMTYDIHGVWDKHVEDIGNIAQAHTNLTEIDASLELMWRNNINPDRVVMGLGFYGRSFTMKDPKCMKAGCPFKTGADKGKCTGTAGVLSAAEINKIIKSGGKVSFDEEAAVKIVTWDEDQWVSWDDAETLKMKMEYANKRCLGGTMVWAIDLDDGTLIEALGSNLEREKSELNPAMPNPWPGLAIYGSDKEL</sequence>
<keyword evidence="9" id="KW-0119">Carbohydrate metabolism</keyword>
<dbReference type="Pfam" id="PF00704">
    <property type="entry name" value="Glyco_hydro_18"/>
    <property type="match status" value="1"/>
</dbReference>
<dbReference type="GO" id="GO:0008843">
    <property type="term" value="F:endochitinase activity"/>
    <property type="evidence" value="ECO:0007669"/>
    <property type="project" value="UniProtKB-EC"/>
</dbReference>
<evidence type="ECO:0000256" key="14">
    <source>
        <dbReference type="SAM" id="SignalP"/>
    </source>
</evidence>
<evidence type="ECO:0000256" key="4">
    <source>
        <dbReference type="ARBA" id="ARBA00012729"/>
    </source>
</evidence>
<dbReference type="GO" id="GO:0005576">
    <property type="term" value="C:extracellular region"/>
    <property type="evidence" value="ECO:0007669"/>
    <property type="project" value="UniProtKB-SubCell"/>
</dbReference>
<dbReference type="EC" id="3.2.1.14" evidence="4"/>
<dbReference type="SMART" id="SM00270">
    <property type="entry name" value="ChtBD1"/>
    <property type="match status" value="2"/>
</dbReference>